<gene>
    <name evidence="1" type="ORF">C1SCF055_LOCUS38782</name>
</gene>
<name>A0A9P1GHG8_9DINO</name>
<reference evidence="2 3" key="2">
    <citation type="submission" date="2024-05" db="EMBL/GenBank/DDBJ databases">
        <authorList>
            <person name="Chen Y."/>
            <person name="Shah S."/>
            <person name="Dougan E. K."/>
            <person name="Thang M."/>
            <person name="Chan C."/>
        </authorList>
    </citation>
    <scope>NUCLEOTIDE SEQUENCE [LARGE SCALE GENOMIC DNA]</scope>
</reference>
<dbReference type="EMBL" id="CAMXCT030006057">
    <property type="protein sequence ID" value="CAL4801152.1"/>
    <property type="molecule type" value="Genomic_DNA"/>
</dbReference>
<dbReference type="Proteomes" id="UP001152797">
    <property type="component" value="Unassembled WGS sequence"/>
</dbReference>
<evidence type="ECO:0000313" key="2">
    <source>
        <dbReference type="EMBL" id="CAL4801152.1"/>
    </source>
</evidence>
<evidence type="ECO:0000313" key="1">
    <source>
        <dbReference type="EMBL" id="CAI4013840.1"/>
    </source>
</evidence>
<dbReference type="AlphaFoldDB" id="A0A9P1GHG8"/>
<evidence type="ECO:0000313" key="3">
    <source>
        <dbReference type="Proteomes" id="UP001152797"/>
    </source>
</evidence>
<comment type="caution">
    <text evidence="1">The sequence shown here is derived from an EMBL/GenBank/DDBJ whole genome shotgun (WGS) entry which is preliminary data.</text>
</comment>
<protein>
    <submittedName>
        <fullName evidence="2">Lysine 2,3-aminomutase</fullName>
    </submittedName>
</protein>
<dbReference type="EMBL" id="CAMXCT010006057">
    <property type="protein sequence ID" value="CAI4013840.1"/>
    <property type="molecule type" value="Genomic_DNA"/>
</dbReference>
<proteinExistence type="predicted"/>
<dbReference type="EMBL" id="CAMXCT020006057">
    <property type="protein sequence ID" value="CAL1167215.1"/>
    <property type="molecule type" value="Genomic_DNA"/>
</dbReference>
<sequence>MAVRVGSARRSWRFLICLAGGLLFVNALLSLLPSFALPSALADGHRSLVDFKTPETDRYRPITIFNLEEVAKRFPRLAECLDDIRLSSLVFPFKVSPYVLEELIDWQREGSIRDDPFYRSLARFHGMRIMVF</sequence>
<reference evidence="1" key="1">
    <citation type="submission" date="2022-10" db="EMBL/GenBank/DDBJ databases">
        <authorList>
            <person name="Chen Y."/>
            <person name="Dougan E. K."/>
            <person name="Chan C."/>
            <person name="Rhodes N."/>
            <person name="Thang M."/>
        </authorList>
    </citation>
    <scope>NUCLEOTIDE SEQUENCE</scope>
</reference>
<keyword evidence="3" id="KW-1185">Reference proteome</keyword>
<organism evidence="1">
    <name type="scientific">Cladocopium goreaui</name>
    <dbReference type="NCBI Taxonomy" id="2562237"/>
    <lineage>
        <taxon>Eukaryota</taxon>
        <taxon>Sar</taxon>
        <taxon>Alveolata</taxon>
        <taxon>Dinophyceae</taxon>
        <taxon>Suessiales</taxon>
        <taxon>Symbiodiniaceae</taxon>
        <taxon>Cladocopium</taxon>
    </lineage>
</organism>
<accession>A0A9P1GHG8</accession>